<feature type="transmembrane region" description="Helical" evidence="8">
    <location>
        <begin position="205"/>
        <end position="222"/>
    </location>
</feature>
<evidence type="ECO:0000256" key="2">
    <source>
        <dbReference type="ARBA" id="ARBA00005745"/>
    </source>
</evidence>
<dbReference type="FunFam" id="1.20.81.30:FF:000001">
    <property type="entry name" value="Type II secretion system protein F"/>
    <property type="match status" value="2"/>
</dbReference>
<name>A0A0G0T041_9BACT</name>
<protein>
    <recommendedName>
        <fullName evidence="9">Type II secretion system protein GspF domain-containing protein</fullName>
    </recommendedName>
</protein>
<keyword evidence="5 8" id="KW-0812">Transmembrane</keyword>
<dbReference type="Pfam" id="PF00482">
    <property type="entry name" value="T2SSF"/>
    <property type="match status" value="2"/>
</dbReference>
<feature type="transmembrane region" description="Helical" evidence="8">
    <location>
        <begin position="149"/>
        <end position="172"/>
    </location>
</feature>
<dbReference type="Proteomes" id="UP000034137">
    <property type="component" value="Unassembled WGS sequence"/>
</dbReference>
<dbReference type="PANTHER" id="PTHR30012:SF0">
    <property type="entry name" value="TYPE II SECRETION SYSTEM PROTEIN F-RELATED"/>
    <property type="match status" value="1"/>
</dbReference>
<evidence type="ECO:0000256" key="3">
    <source>
        <dbReference type="ARBA" id="ARBA00022475"/>
    </source>
</evidence>
<feature type="domain" description="Type II secretion system protein GspF" evidence="9">
    <location>
        <begin position="50"/>
        <end position="173"/>
    </location>
</feature>
<accession>A0A0G0T041</accession>
<dbReference type="PRINTS" id="PR00812">
    <property type="entry name" value="BCTERIALGSPF"/>
</dbReference>
<keyword evidence="4" id="KW-0997">Cell inner membrane</keyword>
<dbReference type="AlphaFoldDB" id="A0A0G0T041"/>
<comment type="caution">
    <text evidence="10">The sequence shown here is derived from an EMBL/GenBank/DDBJ whole genome shotgun (WGS) entry which is preliminary data.</text>
</comment>
<evidence type="ECO:0000256" key="5">
    <source>
        <dbReference type="ARBA" id="ARBA00022692"/>
    </source>
</evidence>
<evidence type="ECO:0000256" key="4">
    <source>
        <dbReference type="ARBA" id="ARBA00022519"/>
    </source>
</evidence>
<dbReference type="InterPro" id="IPR018076">
    <property type="entry name" value="T2SS_GspF_dom"/>
</dbReference>
<keyword evidence="3" id="KW-1003">Cell membrane</keyword>
<evidence type="ECO:0000256" key="7">
    <source>
        <dbReference type="ARBA" id="ARBA00023136"/>
    </source>
</evidence>
<dbReference type="Gene3D" id="1.20.81.30">
    <property type="entry name" value="Type II secretion system (T2SS), domain F"/>
    <property type="match status" value="2"/>
</dbReference>
<evidence type="ECO:0000256" key="1">
    <source>
        <dbReference type="ARBA" id="ARBA00004429"/>
    </source>
</evidence>
<keyword evidence="7 8" id="KW-0472">Membrane</keyword>
<comment type="similarity">
    <text evidence="2">Belongs to the GSP F family.</text>
</comment>
<evidence type="ECO:0000313" key="11">
    <source>
        <dbReference type="Proteomes" id="UP000034137"/>
    </source>
</evidence>
<dbReference type="EMBL" id="LBXO01000070">
    <property type="protein sequence ID" value="KKR31177.1"/>
    <property type="molecule type" value="Genomic_DNA"/>
</dbReference>
<reference evidence="10 11" key="1">
    <citation type="journal article" date="2015" name="Nature">
        <title>rRNA introns, odd ribosomes, and small enigmatic genomes across a large radiation of phyla.</title>
        <authorList>
            <person name="Brown C.T."/>
            <person name="Hug L.A."/>
            <person name="Thomas B.C."/>
            <person name="Sharon I."/>
            <person name="Castelle C.J."/>
            <person name="Singh A."/>
            <person name="Wilkins M.J."/>
            <person name="Williams K.H."/>
            <person name="Banfield J.F."/>
        </authorList>
    </citation>
    <scope>NUCLEOTIDE SEQUENCE [LARGE SCALE GENOMIC DNA]</scope>
</reference>
<dbReference type="InterPro" id="IPR042094">
    <property type="entry name" value="T2SS_GspF_sf"/>
</dbReference>
<sequence>MSVNLTNFNQTGAEAVLVKKSENKQPGLVEKINNFLLIFSRISSSEKLFFVQNLGIMLKAGVSLLMSLRTLAKQTSSKKFVGVIEDMADNVEKGKTLTESLAPHEKIFGELFINMVEAGEISGKLESVLTQLFTQIKKQHKLVSKVKGAMTYPIVVLTAMGAIGTFMMMVVVPKLTGMLKDFGAQLPLPTQILITVSDTLVNNGPLVFAIIFVFVVVFIRVLKTYRGKYYFQALILKLPVISPIVKKINLAKFSRTISSLLKTDIMIIKSFQITANVLGNLHYRKAVNEIAEKIKKGSTINEVISQYPKLFSPIVVQMVNIGEQTGELDEILEELAQFYEEEVDQIMDTLPSILEPILILILGTTIGGMAVAIIMPMYSLSNAI</sequence>
<feature type="transmembrane region" description="Helical" evidence="8">
    <location>
        <begin position="357"/>
        <end position="378"/>
    </location>
</feature>
<keyword evidence="6 8" id="KW-1133">Transmembrane helix</keyword>
<organism evidence="10 11">
    <name type="scientific">Candidatus Falkowbacteria bacterium GW2011_GWF2_39_8</name>
    <dbReference type="NCBI Taxonomy" id="1618642"/>
    <lineage>
        <taxon>Bacteria</taxon>
        <taxon>Candidatus Falkowiibacteriota</taxon>
    </lineage>
</organism>
<gene>
    <name evidence="10" type="ORF">UT64_C0070G0005</name>
</gene>
<dbReference type="GO" id="GO:0005886">
    <property type="term" value="C:plasma membrane"/>
    <property type="evidence" value="ECO:0007669"/>
    <property type="project" value="UniProtKB-SubCell"/>
</dbReference>
<dbReference type="InterPro" id="IPR003004">
    <property type="entry name" value="GspF/PilC"/>
</dbReference>
<evidence type="ECO:0000259" key="9">
    <source>
        <dbReference type="Pfam" id="PF00482"/>
    </source>
</evidence>
<dbReference type="PANTHER" id="PTHR30012">
    <property type="entry name" value="GENERAL SECRETION PATHWAY PROTEIN"/>
    <property type="match status" value="1"/>
</dbReference>
<evidence type="ECO:0000256" key="8">
    <source>
        <dbReference type="SAM" id="Phobius"/>
    </source>
</evidence>
<evidence type="ECO:0000313" key="10">
    <source>
        <dbReference type="EMBL" id="KKR31177.1"/>
    </source>
</evidence>
<comment type="subcellular location">
    <subcellularLocation>
        <location evidence="1">Cell inner membrane</location>
        <topology evidence="1">Multi-pass membrane protein</topology>
    </subcellularLocation>
</comment>
<feature type="domain" description="Type II secretion system protein GspF" evidence="9">
    <location>
        <begin position="253"/>
        <end position="376"/>
    </location>
</feature>
<dbReference type="GO" id="GO:0015628">
    <property type="term" value="P:protein secretion by the type II secretion system"/>
    <property type="evidence" value="ECO:0007669"/>
    <property type="project" value="TreeGrafter"/>
</dbReference>
<proteinExistence type="inferred from homology"/>
<evidence type="ECO:0000256" key="6">
    <source>
        <dbReference type="ARBA" id="ARBA00022989"/>
    </source>
</evidence>